<dbReference type="EMBL" id="JAKLMC020000004">
    <property type="protein sequence ID" value="KAK5956516.1"/>
    <property type="molecule type" value="Genomic_DNA"/>
</dbReference>
<evidence type="ECO:0000313" key="3">
    <source>
        <dbReference type="Proteomes" id="UP001316803"/>
    </source>
</evidence>
<organism evidence="2 3">
    <name type="scientific">Knufia fluminis</name>
    <dbReference type="NCBI Taxonomy" id="191047"/>
    <lineage>
        <taxon>Eukaryota</taxon>
        <taxon>Fungi</taxon>
        <taxon>Dikarya</taxon>
        <taxon>Ascomycota</taxon>
        <taxon>Pezizomycotina</taxon>
        <taxon>Eurotiomycetes</taxon>
        <taxon>Chaetothyriomycetidae</taxon>
        <taxon>Chaetothyriales</taxon>
        <taxon>Trichomeriaceae</taxon>
        <taxon>Knufia</taxon>
    </lineage>
</organism>
<comment type="caution">
    <text evidence="2">The sequence shown here is derived from an EMBL/GenBank/DDBJ whole genome shotgun (WGS) entry which is preliminary data.</text>
</comment>
<feature type="signal peptide" evidence="1">
    <location>
        <begin position="1"/>
        <end position="21"/>
    </location>
</feature>
<dbReference type="AlphaFoldDB" id="A0AAN8FDT2"/>
<sequence>MHFSTIIVAALSAAALGQATASTEQHPYVGAYVTKVPSMTNDARPTPAPVVPGPPLKASSAYASYISAKMSVSTMSAAAAKESSSLKHDKHQAEHDLKKECHGDKTCEKKVHKAFKGKQSSGADNLQLQLTAVMVGFAALGGAFMLI</sequence>
<reference evidence="2 3" key="1">
    <citation type="submission" date="2022-12" db="EMBL/GenBank/DDBJ databases">
        <title>Genomic features and morphological characterization of a novel Knufia sp. strain isolated from spacecraft assembly facility.</title>
        <authorList>
            <person name="Teixeira M."/>
            <person name="Chander A.M."/>
            <person name="Stajich J.E."/>
            <person name="Venkateswaran K."/>
        </authorList>
    </citation>
    <scope>NUCLEOTIDE SEQUENCE [LARGE SCALE GENOMIC DNA]</scope>
    <source>
        <strain evidence="2 3">FJI-L2-BK-P2</strain>
    </source>
</reference>
<accession>A0AAN8FDT2</accession>
<evidence type="ECO:0000313" key="2">
    <source>
        <dbReference type="EMBL" id="KAK5956516.1"/>
    </source>
</evidence>
<keyword evidence="1" id="KW-0732">Signal</keyword>
<feature type="chain" id="PRO_5043040765" evidence="1">
    <location>
        <begin position="22"/>
        <end position="147"/>
    </location>
</feature>
<evidence type="ECO:0000256" key="1">
    <source>
        <dbReference type="SAM" id="SignalP"/>
    </source>
</evidence>
<dbReference type="Proteomes" id="UP001316803">
    <property type="component" value="Unassembled WGS sequence"/>
</dbReference>
<keyword evidence="3" id="KW-1185">Reference proteome</keyword>
<protein>
    <submittedName>
        <fullName evidence="2">Uncharacterized protein</fullName>
    </submittedName>
</protein>
<name>A0AAN8FDT2_9EURO</name>
<gene>
    <name evidence="2" type="ORF">OHC33_002001</name>
</gene>
<proteinExistence type="predicted"/>